<dbReference type="InterPro" id="IPR023635">
    <property type="entry name" value="Peptide_deformylase"/>
</dbReference>
<dbReference type="PANTHER" id="PTHR10458">
    <property type="entry name" value="PEPTIDE DEFORMYLASE"/>
    <property type="match status" value="1"/>
</dbReference>
<comment type="similarity">
    <text evidence="1">Belongs to the polypeptide deformylase family.</text>
</comment>
<sequence>MNKPIVTDTEFLSKPSREATKDDAQVIADLRDTLAAHHDDCVGLAANMIGSSVRIIIVSTEKGPVVMVNPKITKHTGVYLTREGCLSLAEPHRATRFENITVTWQDADFKRHMRGFSGYTAEIIQHEMDHLEGILV</sequence>
<dbReference type="CDD" id="cd00487">
    <property type="entry name" value="Pep_deformylase"/>
    <property type="match status" value="1"/>
</dbReference>
<dbReference type="Proteomes" id="UP000216725">
    <property type="component" value="Unassembled WGS sequence"/>
</dbReference>
<proteinExistence type="inferred from homology"/>
<dbReference type="PANTHER" id="PTHR10458:SF22">
    <property type="entry name" value="PEPTIDE DEFORMYLASE"/>
    <property type="match status" value="1"/>
</dbReference>
<dbReference type="PRINTS" id="PR01576">
    <property type="entry name" value="PDEFORMYLASE"/>
</dbReference>
<evidence type="ECO:0000313" key="2">
    <source>
        <dbReference type="EMBL" id="OZG52643.1"/>
    </source>
</evidence>
<evidence type="ECO:0000256" key="1">
    <source>
        <dbReference type="ARBA" id="ARBA00010759"/>
    </source>
</evidence>
<dbReference type="InterPro" id="IPR036821">
    <property type="entry name" value="Peptide_deformylase_sf"/>
</dbReference>
<comment type="caution">
    <text evidence="2">The sequence shown here is derived from an EMBL/GenBank/DDBJ whole genome shotgun (WGS) entry which is preliminary data.</text>
</comment>
<name>A0A261F0Q0_9BIFI</name>
<gene>
    <name evidence="2" type="ORF">PSRA_0375</name>
</gene>
<dbReference type="EMBL" id="MWWR01000003">
    <property type="protein sequence ID" value="OZG52643.1"/>
    <property type="molecule type" value="Genomic_DNA"/>
</dbReference>
<dbReference type="RefSeq" id="WP_094660165.1">
    <property type="nucleotide sequence ID" value="NZ_JBKZBO010000004.1"/>
</dbReference>
<dbReference type="PIRSF" id="PIRSF004749">
    <property type="entry name" value="Pep_def"/>
    <property type="match status" value="1"/>
</dbReference>
<keyword evidence="3" id="KW-1185">Reference proteome</keyword>
<dbReference type="OrthoDB" id="9804313at2"/>
<dbReference type="Gene3D" id="3.90.45.10">
    <property type="entry name" value="Peptide deformylase"/>
    <property type="match status" value="1"/>
</dbReference>
<dbReference type="SUPFAM" id="SSF56420">
    <property type="entry name" value="Peptide deformylase"/>
    <property type="match status" value="1"/>
</dbReference>
<organism evidence="2 3">
    <name type="scientific">Pseudoscardovia radai</name>
    <dbReference type="NCBI Taxonomy" id="987066"/>
    <lineage>
        <taxon>Bacteria</taxon>
        <taxon>Bacillati</taxon>
        <taxon>Actinomycetota</taxon>
        <taxon>Actinomycetes</taxon>
        <taxon>Bifidobacteriales</taxon>
        <taxon>Bifidobacteriaceae</taxon>
        <taxon>Pseudoscardovia</taxon>
    </lineage>
</organism>
<dbReference type="NCBIfam" id="NF006670">
    <property type="entry name" value="PRK09218.1"/>
    <property type="match status" value="1"/>
</dbReference>
<evidence type="ECO:0000313" key="3">
    <source>
        <dbReference type="Proteomes" id="UP000216725"/>
    </source>
</evidence>
<reference evidence="2 3" key="1">
    <citation type="journal article" date="2017" name="BMC Genomics">
        <title>Comparative genomic and phylogenomic analyses of the Bifidobacteriaceae family.</title>
        <authorList>
            <person name="Lugli G.A."/>
            <person name="Milani C."/>
            <person name="Turroni F."/>
            <person name="Duranti S."/>
            <person name="Mancabelli L."/>
            <person name="Mangifesta M."/>
            <person name="Ferrario C."/>
            <person name="Modesto M."/>
            <person name="Mattarelli P."/>
            <person name="Jiri K."/>
            <person name="van Sinderen D."/>
            <person name="Ventura M."/>
        </authorList>
    </citation>
    <scope>NUCLEOTIDE SEQUENCE [LARGE SCALE GENOMIC DNA]</scope>
    <source>
        <strain evidence="2 3">DSM 24742</strain>
    </source>
</reference>
<dbReference type="AlphaFoldDB" id="A0A261F0Q0"/>
<protein>
    <submittedName>
        <fullName evidence="2">Peptide deformylase</fullName>
    </submittedName>
</protein>
<dbReference type="GO" id="GO:0042586">
    <property type="term" value="F:peptide deformylase activity"/>
    <property type="evidence" value="ECO:0007669"/>
    <property type="project" value="InterPro"/>
</dbReference>
<accession>A0A261F0Q0</accession>
<dbReference type="Pfam" id="PF01327">
    <property type="entry name" value="Pep_deformylase"/>
    <property type="match status" value="1"/>
</dbReference>